<proteinExistence type="predicted"/>
<evidence type="ECO:0000256" key="1">
    <source>
        <dbReference type="SAM" id="SignalP"/>
    </source>
</evidence>
<comment type="caution">
    <text evidence="2">The sequence shown here is derived from an EMBL/GenBank/DDBJ whole genome shotgun (WGS) entry which is preliminary data.</text>
</comment>
<dbReference type="Proteomes" id="UP001390339">
    <property type="component" value="Unassembled WGS sequence"/>
</dbReference>
<keyword evidence="1" id="KW-0732">Signal</keyword>
<evidence type="ECO:0000313" key="3">
    <source>
        <dbReference type="Proteomes" id="UP001390339"/>
    </source>
</evidence>
<feature type="chain" id="PRO_5045477015" evidence="1">
    <location>
        <begin position="22"/>
        <end position="205"/>
    </location>
</feature>
<name>A0ABR2IE73_9PEZI</name>
<evidence type="ECO:0000313" key="2">
    <source>
        <dbReference type="EMBL" id="KAK8861879.1"/>
    </source>
</evidence>
<organism evidence="2 3">
    <name type="scientific">Apiospora arundinis</name>
    <dbReference type="NCBI Taxonomy" id="335852"/>
    <lineage>
        <taxon>Eukaryota</taxon>
        <taxon>Fungi</taxon>
        <taxon>Dikarya</taxon>
        <taxon>Ascomycota</taxon>
        <taxon>Pezizomycotina</taxon>
        <taxon>Sordariomycetes</taxon>
        <taxon>Xylariomycetidae</taxon>
        <taxon>Amphisphaeriales</taxon>
        <taxon>Apiosporaceae</taxon>
        <taxon>Apiospora</taxon>
    </lineage>
</organism>
<dbReference type="EMBL" id="JAPCWZ010000005">
    <property type="protein sequence ID" value="KAK8861879.1"/>
    <property type="molecule type" value="Genomic_DNA"/>
</dbReference>
<sequence length="205" mass="22584">MLFSSTAAQAFLLTLVGTALAGPIDLEPRAEKVIIGYRTASEAEAKQMNKFKTIVYDSKKAKGGKQNGDGVYLSQKLGEWPRSHLTDHYCVIRADKTKVEKAAKAWIKQDVEWNEKAVAKAITTLDKKAKPGKTLRLSKIKGKNYLQMVVPKGMVGTNLKLTHTKGALGFEAECKTEEEWNKGTKPADVNWKSGIFTKNVKGTAQ</sequence>
<gene>
    <name evidence="2" type="ORF">PGQ11_008114</name>
</gene>
<dbReference type="Pfam" id="PF19287">
    <property type="entry name" value="DUF5910"/>
    <property type="match status" value="1"/>
</dbReference>
<feature type="signal peptide" evidence="1">
    <location>
        <begin position="1"/>
        <end position="21"/>
    </location>
</feature>
<reference evidence="2 3" key="1">
    <citation type="journal article" date="2024" name="IMA Fungus">
        <title>Apiospora arundinis, a panoply of carbohydrate-active enzymes and secondary metabolites.</title>
        <authorList>
            <person name="Sorensen T."/>
            <person name="Petersen C."/>
            <person name="Muurmann A.T."/>
            <person name="Christiansen J.V."/>
            <person name="Brundto M.L."/>
            <person name="Overgaard C.K."/>
            <person name="Boysen A.T."/>
            <person name="Wollenberg R.D."/>
            <person name="Larsen T.O."/>
            <person name="Sorensen J.L."/>
            <person name="Nielsen K.L."/>
            <person name="Sondergaard T.E."/>
        </authorList>
    </citation>
    <scope>NUCLEOTIDE SEQUENCE [LARGE SCALE GENOMIC DNA]</scope>
    <source>
        <strain evidence="2 3">AAU 773</strain>
    </source>
</reference>
<keyword evidence="3" id="KW-1185">Reference proteome</keyword>
<dbReference type="InterPro" id="IPR045564">
    <property type="entry name" value="DUF5910"/>
</dbReference>
<protein>
    <submittedName>
        <fullName evidence="2">Uncharacterized protein</fullName>
    </submittedName>
</protein>
<accession>A0ABR2IE73</accession>